<proteinExistence type="predicted"/>
<keyword evidence="2" id="KW-0472">Membrane</keyword>
<organism evidence="3 4">
    <name type="scientific">Streptodolium elevatio</name>
    <dbReference type="NCBI Taxonomy" id="3157996"/>
    <lineage>
        <taxon>Bacteria</taxon>
        <taxon>Bacillati</taxon>
        <taxon>Actinomycetota</taxon>
        <taxon>Actinomycetes</taxon>
        <taxon>Kitasatosporales</taxon>
        <taxon>Streptomycetaceae</taxon>
        <taxon>Streptodolium</taxon>
    </lineage>
</organism>
<dbReference type="EMBL" id="JBEZFP010000016">
    <property type="protein sequence ID" value="MEU8133630.1"/>
    <property type="molecule type" value="Genomic_DNA"/>
</dbReference>
<dbReference type="Proteomes" id="UP001551482">
    <property type="component" value="Unassembled WGS sequence"/>
</dbReference>
<feature type="region of interest" description="Disordered" evidence="1">
    <location>
        <begin position="20"/>
        <end position="40"/>
    </location>
</feature>
<keyword evidence="4" id="KW-1185">Reference proteome</keyword>
<protein>
    <submittedName>
        <fullName evidence="3">Uncharacterized protein</fullName>
    </submittedName>
</protein>
<feature type="compositionally biased region" description="Pro residues" evidence="1">
    <location>
        <begin position="20"/>
        <end position="31"/>
    </location>
</feature>
<keyword evidence="2" id="KW-0812">Transmembrane</keyword>
<evidence type="ECO:0000256" key="1">
    <source>
        <dbReference type="SAM" id="MobiDB-lite"/>
    </source>
</evidence>
<sequence>MDALLKLWISWDVSLGAPMAPAPPPAPPPPDNSKTILEPGGAHIPESLTGGFSKLLAFGSWIVLGLCVAGLLATAGRMAYAHKTGGEVHIPGLLMPMAACVIVGSASAIVGIVAGP</sequence>
<comment type="caution">
    <text evidence="3">The sequence shown here is derived from an EMBL/GenBank/DDBJ whole genome shotgun (WGS) entry which is preliminary data.</text>
</comment>
<gene>
    <name evidence="3" type="ORF">AB0C36_08995</name>
</gene>
<feature type="transmembrane region" description="Helical" evidence="2">
    <location>
        <begin position="92"/>
        <end position="114"/>
    </location>
</feature>
<keyword evidence="2" id="KW-1133">Transmembrane helix</keyword>
<evidence type="ECO:0000313" key="3">
    <source>
        <dbReference type="EMBL" id="MEU8133630.1"/>
    </source>
</evidence>
<evidence type="ECO:0000313" key="4">
    <source>
        <dbReference type="Proteomes" id="UP001551482"/>
    </source>
</evidence>
<name>A0ABV3DD00_9ACTN</name>
<evidence type="ECO:0000256" key="2">
    <source>
        <dbReference type="SAM" id="Phobius"/>
    </source>
</evidence>
<feature type="transmembrane region" description="Helical" evidence="2">
    <location>
        <begin position="55"/>
        <end position="80"/>
    </location>
</feature>
<reference evidence="3 4" key="1">
    <citation type="submission" date="2024-06" db="EMBL/GenBank/DDBJ databases">
        <title>The Natural Products Discovery Center: Release of the First 8490 Sequenced Strains for Exploring Actinobacteria Biosynthetic Diversity.</title>
        <authorList>
            <person name="Kalkreuter E."/>
            <person name="Kautsar S.A."/>
            <person name="Yang D."/>
            <person name="Bader C.D."/>
            <person name="Teijaro C.N."/>
            <person name="Fluegel L."/>
            <person name="Davis C.M."/>
            <person name="Simpson J.R."/>
            <person name="Lauterbach L."/>
            <person name="Steele A.D."/>
            <person name="Gui C."/>
            <person name="Meng S."/>
            <person name="Li G."/>
            <person name="Viehrig K."/>
            <person name="Ye F."/>
            <person name="Su P."/>
            <person name="Kiefer A.F."/>
            <person name="Nichols A."/>
            <person name="Cepeda A.J."/>
            <person name="Yan W."/>
            <person name="Fan B."/>
            <person name="Jiang Y."/>
            <person name="Adhikari A."/>
            <person name="Zheng C.-J."/>
            <person name="Schuster L."/>
            <person name="Cowan T.M."/>
            <person name="Smanski M.J."/>
            <person name="Chevrette M.G."/>
            <person name="De Carvalho L.P.S."/>
            <person name="Shen B."/>
        </authorList>
    </citation>
    <scope>NUCLEOTIDE SEQUENCE [LARGE SCALE GENOMIC DNA]</scope>
    <source>
        <strain evidence="3 4">NPDC048946</strain>
    </source>
</reference>
<dbReference type="RefSeq" id="WP_358351434.1">
    <property type="nucleotide sequence ID" value="NZ_JBEZFP010000016.1"/>
</dbReference>
<accession>A0ABV3DD00</accession>